<dbReference type="AlphaFoldDB" id="W4LEZ2"/>
<dbReference type="InterPro" id="IPR037401">
    <property type="entry name" value="SnoaL-like"/>
</dbReference>
<dbReference type="Proteomes" id="UP000019140">
    <property type="component" value="Unassembled WGS sequence"/>
</dbReference>
<dbReference type="Pfam" id="PF12680">
    <property type="entry name" value="SnoaL_2"/>
    <property type="match status" value="1"/>
</dbReference>
<organism evidence="2 3">
    <name type="scientific">Candidatus Entotheonella gemina</name>
    <dbReference type="NCBI Taxonomy" id="1429439"/>
    <lineage>
        <taxon>Bacteria</taxon>
        <taxon>Pseudomonadati</taxon>
        <taxon>Nitrospinota/Tectimicrobiota group</taxon>
        <taxon>Candidatus Tectimicrobiota</taxon>
        <taxon>Candidatus Entotheonellia</taxon>
        <taxon>Candidatus Entotheonellales</taxon>
        <taxon>Candidatus Entotheonellaceae</taxon>
        <taxon>Candidatus Entotheonella</taxon>
    </lineage>
</organism>
<name>W4LEZ2_9BACT</name>
<comment type="caution">
    <text evidence="2">The sequence shown here is derived from an EMBL/GenBank/DDBJ whole genome shotgun (WGS) entry which is preliminary data.</text>
</comment>
<sequence>MIGAFLAKRKITQSFEALSQHDLDTFLASWKDTAYFIYPGDISVSGTIHGKPAVKKWFQNMLDQYPKIGFNIKEIWVKNTFDFLGMNVIVVHWDSDFINVQGKNVLNSGMTIINIRWGKTTLVQDYLWNMGSEFREGWGEAAA</sequence>
<gene>
    <name evidence="2" type="ORF">ETSY2_46160</name>
</gene>
<protein>
    <recommendedName>
        <fullName evidence="1">SnoaL-like domain-containing protein</fullName>
    </recommendedName>
</protein>
<proteinExistence type="predicted"/>
<dbReference type="EMBL" id="AZHX01002165">
    <property type="protein sequence ID" value="ETW96567.1"/>
    <property type="molecule type" value="Genomic_DNA"/>
</dbReference>
<dbReference type="Gene3D" id="3.10.450.50">
    <property type="match status" value="1"/>
</dbReference>
<reference evidence="2 3" key="1">
    <citation type="journal article" date="2014" name="Nature">
        <title>An environmental bacterial taxon with a large and distinct metabolic repertoire.</title>
        <authorList>
            <person name="Wilson M.C."/>
            <person name="Mori T."/>
            <person name="Ruckert C."/>
            <person name="Uria A.R."/>
            <person name="Helf M.J."/>
            <person name="Takada K."/>
            <person name="Gernert C."/>
            <person name="Steffens U.A."/>
            <person name="Heycke N."/>
            <person name="Schmitt S."/>
            <person name="Rinke C."/>
            <person name="Helfrich E.J."/>
            <person name="Brachmann A.O."/>
            <person name="Gurgui C."/>
            <person name="Wakimoto T."/>
            <person name="Kracht M."/>
            <person name="Crusemann M."/>
            <person name="Hentschel U."/>
            <person name="Abe I."/>
            <person name="Matsunaga S."/>
            <person name="Kalinowski J."/>
            <person name="Takeyama H."/>
            <person name="Piel J."/>
        </authorList>
    </citation>
    <scope>NUCLEOTIDE SEQUENCE [LARGE SCALE GENOMIC DNA]</scope>
    <source>
        <strain evidence="3">TSY2</strain>
    </source>
</reference>
<dbReference type="SUPFAM" id="SSF54427">
    <property type="entry name" value="NTF2-like"/>
    <property type="match status" value="1"/>
</dbReference>
<dbReference type="InterPro" id="IPR032710">
    <property type="entry name" value="NTF2-like_dom_sf"/>
</dbReference>
<evidence type="ECO:0000259" key="1">
    <source>
        <dbReference type="Pfam" id="PF12680"/>
    </source>
</evidence>
<accession>W4LEZ2</accession>
<keyword evidence="3" id="KW-1185">Reference proteome</keyword>
<feature type="domain" description="SnoaL-like" evidence="1">
    <location>
        <begin position="12"/>
        <end position="121"/>
    </location>
</feature>
<dbReference type="HOGENOM" id="CLU_1802562_0_0_7"/>
<evidence type="ECO:0000313" key="3">
    <source>
        <dbReference type="Proteomes" id="UP000019140"/>
    </source>
</evidence>
<evidence type="ECO:0000313" key="2">
    <source>
        <dbReference type="EMBL" id="ETW96567.1"/>
    </source>
</evidence>